<feature type="domain" description="Thioredoxin-like fold" evidence="2">
    <location>
        <begin position="64"/>
        <end position="154"/>
    </location>
</feature>
<keyword evidence="1" id="KW-1133">Transmembrane helix</keyword>
<dbReference type="Pfam" id="PF14340">
    <property type="entry name" value="DUF4395"/>
    <property type="match status" value="1"/>
</dbReference>
<dbReference type="EMBL" id="CAICTM010000645">
    <property type="protein sequence ID" value="CAB9514320.1"/>
    <property type="molecule type" value="Genomic_DNA"/>
</dbReference>
<dbReference type="GO" id="GO:0004791">
    <property type="term" value="F:thioredoxin-disulfide reductase (NADPH) activity"/>
    <property type="evidence" value="ECO:0007669"/>
    <property type="project" value="TreeGrafter"/>
</dbReference>
<dbReference type="Gene3D" id="3.40.30.10">
    <property type="entry name" value="Glutaredoxin"/>
    <property type="match status" value="1"/>
</dbReference>
<proteinExistence type="predicted"/>
<dbReference type="GO" id="GO:0030178">
    <property type="term" value="P:negative regulation of Wnt signaling pathway"/>
    <property type="evidence" value="ECO:0007669"/>
    <property type="project" value="TreeGrafter"/>
</dbReference>
<dbReference type="GO" id="GO:0031397">
    <property type="term" value="P:negative regulation of protein ubiquitination"/>
    <property type="evidence" value="ECO:0007669"/>
    <property type="project" value="TreeGrafter"/>
</dbReference>
<comment type="caution">
    <text evidence="4">The sequence shown here is derived from an EMBL/GenBank/DDBJ whole genome shotgun (WGS) entry which is preliminary data.</text>
</comment>
<evidence type="ECO:0000313" key="4">
    <source>
        <dbReference type="EMBL" id="CAB9514320.1"/>
    </source>
</evidence>
<keyword evidence="5" id="KW-1185">Reference proteome</keyword>
<evidence type="ECO:0000259" key="3">
    <source>
        <dbReference type="Pfam" id="PF14340"/>
    </source>
</evidence>
<protein>
    <submittedName>
        <fullName evidence="4">Nucleoredoxin-like</fullName>
    </submittedName>
</protein>
<gene>
    <name evidence="4" type="ORF">SEMRO_646_G180780.1</name>
</gene>
<dbReference type="Pfam" id="PF13905">
    <property type="entry name" value="Thioredoxin_8"/>
    <property type="match status" value="1"/>
</dbReference>
<dbReference type="OrthoDB" id="409136at2759"/>
<evidence type="ECO:0000256" key="1">
    <source>
        <dbReference type="SAM" id="Phobius"/>
    </source>
</evidence>
<feature type="transmembrane region" description="Helical" evidence="1">
    <location>
        <begin position="233"/>
        <end position="252"/>
    </location>
</feature>
<dbReference type="PANTHER" id="PTHR46472">
    <property type="entry name" value="NUCLEOREDOXIN"/>
    <property type="match status" value="1"/>
</dbReference>
<accession>A0A9N8E5N4</accession>
<evidence type="ECO:0000259" key="2">
    <source>
        <dbReference type="Pfam" id="PF13905"/>
    </source>
</evidence>
<dbReference type="InterPro" id="IPR036249">
    <property type="entry name" value="Thioredoxin-like_sf"/>
</dbReference>
<feature type="domain" description="DUF4395" evidence="3">
    <location>
        <begin position="226"/>
        <end position="366"/>
    </location>
</feature>
<keyword evidence="1" id="KW-0472">Membrane</keyword>
<organism evidence="4 5">
    <name type="scientific">Seminavis robusta</name>
    <dbReference type="NCBI Taxonomy" id="568900"/>
    <lineage>
        <taxon>Eukaryota</taxon>
        <taxon>Sar</taxon>
        <taxon>Stramenopiles</taxon>
        <taxon>Ochrophyta</taxon>
        <taxon>Bacillariophyta</taxon>
        <taxon>Bacillariophyceae</taxon>
        <taxon>Bacillariophycidae</taxon>
        <taxon>Naviculales</taxon>
        <taxon>Naviculaceae</taxon>
        <taxon>Seminavis</taxon>
    </lineage>
</organism>
<dbReference type="InterPro" id="IPR025508">
    <property type="entry name" value="DUF4395"/>
</dbReference>
<evidence type="ECO:0000313" key="5">
    <source>
        <dbReference type="Proteomes" id="UP001153069"/>
    </source>
</evidence>
<sequence length="382" mass="43451">MMKATSINTNAQSNDWRLTLFGDDIRLNPSTIDGQKDNAPDVEQAPPVATFVPTLEAFDPKLYDYIAIFIGANYCPHCREFAPTVASSVPALEQTKRCKVVFASNDRDEDNFEQSRKKNAGIDVMPYDVSKTQAMRDLFGLKTIPAFMIIKNDNFQAESPTVVTNARHKLVADPFAKNFPWTEDDKKTQQQEAMSTMERFWIQGKYGHWWQLGHHANPEKPDDMYMDEHAVRIRAGILNSITWIALMNVFFWKDQIYVHILFPLVAWEFLSSMTFGMTPLAPIGTIGTLLAILLTPAPHWKPARPKRFAWAIGLTLATLCFTFFSLREELGSSYRYLIAGVVLTCNVATWLESSAGFCLGCFVYNNYLVPWLELEQCQECQL</sequence>
<dbReference type="Proteomes" id="UP001153069">
    <property type="component" value="Unassembled WGS sequence"/>
</dbReference>
<feature type="transmembrane region" description="Helical" evidence="1">
    <location>
        <begin position="338"/>
        <end position="364"/>
    </location>
</feature>
<dbReference type="PANTHER" id="PTHR46472:SF1">
    <property type="entry name" value="NUCLEOREDOXIN"/>
    <property type="match status" value="1"/>
</dbReference>
<dbReference type="SUPFAM" id="SSF52833">
    <property type="entry name" value="Thioredoxin-like"/>
    <property type="match status" value="1"/>
</dbReference>
<name>A0A9N8E5N4_9STRA</name>
<dbReference type="AlphaFoldDB" id="A0A9N8E5N4"/>
<keyword evidence="1" id="KW-0812">Transmembrane</keyword>
<dbReference type="GO" id="GO:0005634">
    <property type="term" value="C:nucleus"/>
    <property type="evidence" value="ECO:0007669"/>
    <property type="project" value="TreeGrafter"/>
</dbReference>
<feature type="transmembrane region" description="Helical" evidence="1">
    <location>
        <begin position="308"/>
        <end position="326"/>
    </location>
</feature>
<reference evidence="4" key="1">
    <citation type="submission" date="2020-06" db="EMBL/GenBank/DDBJ databases">
        <authorList>
            <consortium name="Plant Systems Biology data submission"/>
        </authorList>
    </citation>
    <scope>NUCLEOTIDE SEQUENCE</scope>
    <source>
        <strain evidence="4">D6</strain>
    </source>
</reference>
<dbReference type="InterPro" id="IPR012336">
    <property type="entry name" value="Thioredoxin-like_fold"/>
</dbReference>
<feature type="transmembrane region" description="Helical" evidence="1">
    <location>
        <begin position="272"/>
        <end position="296"/>
    </location>
</feature>